<dbReference type="EMBL" id="BQNZ01000003">
    <property type="protein sequence ID" value="GKH73283.1"/>
    <property type="molecule type" value="Genomic_DNA"/>
</dbReference>
<name>A0AA37NJN7_9BACT</name>
<evidence type="ECO:0000313" key="1">
    <source>
        <dbReference type="EMBL" id="GKH73283.1"/>
    </source>
</evidence>
<dbReference type="AlphaFoldDB" id="A0AA37NJN7"/>
<gene>
    <name evidence="1" type="ORF">CE91St3_31460</name>
</gene>
<reference evidence="1" key="1">
    <citation type="submission" date="2022-01" db="EMBL/GenBank/DDBJ databases">
        <title>Novel bile acid biosynthetic pathways are enriched in the microbiome of centenarians.</title>
        <authorList>
            <person name="Sato Y."/>
            <person name="Atarashi K."/>
            <person name="Plichta R.D."/>
            <person name="Arai Y."/>
            <person name="Sasajima S."/>
            <person name="Kearney M.S."/>
            <person name="Suda W."/>
            <person name="Takeshita K."/>
            <person name="Sasaki T."/>
            <person name="Okamoto S."/>
            <person name="Skelly N.A."/>
            <person name="Okamura Y."/>
            <person name="Vlamakis H."/>
            <person name="Li Y."/>
            <person name="Tanoue T."/>
            <person name="Takei H."/>
            <person name="Nittono H."/>
            <person name="Narushima S."/>
            <person name="Irie J."/>
            <person name="Itoh H."/>
            <person name="Moriya K."/>
            <person name="Sugiura Y."/>
            <person name="Suematsu M."/>
            <person name="Moritoki N."/>
            <person name="Shibata S."/>
            <person name="Littman R.D."/>
            <person name="Fischbach A.M."/>
            <person name="Uwamino Y."/>
            <person name="Inoue T."/>
            <person name="Honda A."/>
            <person name="Hattori M."/>
            <person name="Murai T."/>
            <person name="Xavier J.R."/>
            <person name="Hirose N."/>
            <person name="Honda K."/>
        </authorList>
    </citation>
    <scope>NUCLEOTIDE SEQUENCE</scope>
    <source>
        <strain evidence="1">CE91-St3</strain>
    </source>
</reference>
<accession>A0AA37NJN7</accession>
<dbReference type="SUPFAM" id="SSF52540">
    <property type="entry name" value="P-loop containing nucleoside triphosphate hydrolases"/>
    <property type="match status" value="1"/>
</dbReference>
<organism evidence="1 2">
    <name type="scientific">Parabacteroides merdae</name>
    <dbReference type="NCBI Taxonomy" id="46503"/>
    <lineage>
        <taxon>Bacteria</taxon>
        <taxon>Pseudomonadati</taxon>
        <taxon>Bacteroidota</taxon>
        <taxon>Bacteroidia</taxon>
        <taxon>Bacteroidales</taxon>
        <taxon>Tannerellaceae</taxon>
        <taxon>Parabacteroides</taxon>
    </lineage>
</organism>
<dbReference type="Gene3D" id="2.30.30.940">
    <property type="match status" value="1"/>
</dbReference>
<dbReference type="RefSeq" id="WP_227226147.1">
    <property type="nucleotide sequence ID" value="NZ_JADMOA010000017.1"/>
</dbReference>
<dbReference type="InterPro" id="IPR027417">
    <property type="entry name" value="P-loop_NTPase"/>
</dbReference>
<evidence type="ECO:0000313" key="2">
    <source>
        <dbReference type="Proteomes" id="UP001055114"/>
    </source>
</evidence>
<dbReference type="Gene3D" id="3.40.50.300">
    <property type="entry name" value="P-loop containing nucleotide triphosphate hydrolases"/>
    <property type="match status" value="1"/>
</dbReference>
<proteinExistence type="predicted"/>
<dbReference type="Proteomes" id="UP001055114">
    <property type="component" value="Unassembled WGS sequence"/>
</dbReference>
<protein>
    <submittedName>
        <fullName evidence="1">Uncharacterized protein</fullName>
    </submittedName>
</protein>
<comment type="caution">
    <text evidence="1">The sequence shown here is derived from an EMBL/GenBank/DDBJ whole genome shotgun (WGS) entry which is preliminary data.</text>
</comment>
<sequence>MVKNHLPKAYGQKVSNIQLITPIQKGVVGAANLNMALQSALNTSRLALNRGGYSLRQSDLVMQLRINYNMDIFSSDLGYVEHGSFI</sequence>